<gene>
    <name evidence="1" type="ORF">HS088_TW01G00661</name>
</gene>
<name>A0A7J7E2I3_TRIWF</name>
<dbReference type="InParanoid" id="A0A7J7E2I3"/>
<accession>A0A7J7E2I3</accession>
<dbReference type="AlphaFoldDB" id="A0A7J7E2I3"/>
<comment type="caution">
    <text evidence="1">The sequence shown here is derived from an EMBL/GenBank/DDBJ whole genome shotgun (WGS) entry which is preliminary data.</text>
</comment>
<protein>
    <submittedName>
        <fullName evidence="1">Uncharacterized protein</fullName>
    </submittedName>
</protein>
<keyword evidence="2" id="KW-1185">Reference proteome</keyword>
<sequence length="110" mass="12225">MLMVRPLGLPTTVLNWTSLRPMKALANSENSSHHWTVDTLASGYNGHVRTVKVPRSGFSISPPITDLLLNTFAPVSESLARAEQIMCGWKTLADRPIEHVEIASLFNARW</sequence>
<dbReference type="EMBL" id="JAAARO010000001">
    <property type="protein sequence ID" value="KAF5752743.1"/>
    <property type="molecule type" value="Genomic_DNA"/>
</dbReference>
<organism evidence="1 2">
    <name type="scientific">Tripterygium wilfordii</name>
    <name type="common">Thunder God vine</name>
    <dbReference type="NCBI Taxonomy" id="458696"/>
    <lineage>
        <taxon>Eukaryota</taxon>
        <taxon>Viridiplantae</taxon>
        <taxon>Streptophyta</taxon>
        <taxon>Embryophyta</taxon>
        <taxon>Tracheophyta</taxon>
        <taxon>Spermatophyta</taxon>
        <taxon>Magnoliopsida</taxon>
        <taxon>eudicotyledons</taxon>
        <taxon>Gunneridae</taxon>
        <taxon>Pentapetalae</taxon>
        <taxon>rosids</taxon>
        <taxon>fabids</taxon>
        <taxon>Celastrales</taxon>
        <taxon>Celastraceae</taxon>
        <taxon>Tripterygium</taxon>
    </lineage>
</organism>
<dbReference type="Proteomes" id="UP000593562">
    <property type="component" value="Unassembled WGS sequence"/>
</dbReference>
<evidence type="ECO:0000313" key="2">
    <source>
        <dbReference type="Proteomes" id="UP000593562"/>
    </source>
</evidence>
<reference evidence="1 2" key="1">
    <citation type="journal article" date="2020" name="Nat. Commun.">
        <title>Genome of Tripterygium wilfordii and identification of cytochrome P450 involved in triptolide biosynthesis.</title>
        <authorList>
            <person name="Tu L."/>
            <person name="Su P."/>
            <person name="Zhang Z."/>
            <person name="Gao L."/>
            <person name="Wang J."/>
            <person name="Hu T."/>
            <person name="Zhou J."/>
            <person name="Zhang Y."/>
            <person name="Zhao Y."/>
            <person name="Liu Y."/>
            <person name="Song Y."/>
            <person name="Tong Y."/>
            <person name="Lu Y."/>
            <person name="Yang J."/>
            <person name="Xu C."/>
            <person name="Jia M."/>
            <person name="Peters R.J."/>
            <person name="Huang L."/>
            <person name="Gao W."/>
        </authorList>
    </citation>
    <scope>NUCLEOTIDE SEQUENCE [LARGE SCALE GENOMIC DNA]</scope>
    <source>
        <strain evidence="2">cv. XIE 37</strain>
        <tissue evidence="1">Leaf</tissue>
    </source>
</reference>
<proteinExistence type="predicted"/>
<evidence type="ECO:0000313" key="1">
    <source>
        <dbReference type="EMBL" id="KAF5752743.1"/>
    </source>
</evidence>